<dbReference type="EMBL" id="JAAAWN010000015">
    <property type="protein sequence ID" value="NDV91923.1"/>
    <property type="molecule type" value="Genomic_DNA"/>
</dbReference>
<protein>
    <submittedName>
        <fullName evidence="2">PEGA domain-containing protein</fullName>
    </submittedName>
</protein>
<comment type="caution">
    <text evidence="2">The sequence shown here is derived from an EMBL/GenBank/DDBJ whole genome shotgun (WGS) entry which is preliminary data.</text>
</comment>
<name>A0A7X5RLC7_9ALTE</name>
<dbReference type="AlphaFoldDB" id="A0A7X5RLC7"/>
<organism evidence="2 3">
    <name type="scientific">Alteromonas profundi</name>
    <dbReference type="NCBI Taxonomy" id="2696062"/>
    <lineage>
        <taxon>Bacteria</taxon>
        <taxon>Pseudomonadati</taxon>
        <taxon>Pseudomonadota</taxon>
        <taxon>Gammaproteobacteria</taxon>
        <taxon>Alteromonadales</taxon>
        <taxon>Alteromonadaceae</taxon>
        <taxon>Alteromonas/Salinimonas group</taxon>
        <taxon>Alteromonas</taxon>
    </lineage>
</organism>
<dbReference type="InterPro" id="IPR013229">
    <property type="entry name" value="PEGA"/>
</dbReference>
<reference evidence="2 3" key="1">
    <citation type="submission" date="2020-01" db="EMBL/GenBank/DDBJ databases">
        <authorList>
            <person name="Chen J."/>
            <person name="Zhu S."/>
            <person name="Yang J."/>
        </authorList>
    </citation>
    <scope>NUCLEOTIDE SEQUENCE [LARGE SCALE GENOMIC DNA]</scope>
    <source>
        <strain evidence="2 3">345S023</strain>
    </source>
</reference>
<proteinExistence type="predicted"/>
<evidence type="ECO:0000313" key="3">
    <source>
        <dbReference type="Proteomes" id="UP000470213"/>
    </source>
</evidence>
<dbReference type="Proteomes" id="UP000470213">
    <property type="component" value="Unassembled WGS sequence"/>
</dbReference>
<evidence type="ECO:0000313" key="2">
    <source>
        <dbReference type="EMBL" id="NDV91923.1"/>
    </source>
</evidence>
<keyword evidence="3" id="KW-1185">Reference proteome</keyword>
<dbReference type="Pfam" id="PF08308">
    <property type="entry name" value="PEGA"/>
    <property type="match status" value="1"/>
</dbReference>
<evidence type="ECO:0000259" key="1">
    <source>
        <dbReference type="Pfam" id="PF08308"/>
    </source>
</evidence>
<sequence length="419" mass="46227">MSKHIKLAALVVGSIFITSCSKTTKLLDVAKEEGVSSTTGWGIESVLKYLDVDFLLSQVEENRVHSVKYGKGVKVEIDNWKSNVVFSLEPINGVGAKRTLYKRNYLRPGNYLLTANVGTGATQISISKGLTLDFYQLAQLTQANGSTGLGRLKLDVSPRDAKITLYGTPHKYHEGLKLPEGRYEVKVSKSGYDEHRVTVTITKNRLTTESIQLKPTRSVSAEHSLRVSEASAQQGAVEVVSVTGAPLNDPDKLKQDVAQYGELVISPTRSDVRYTITSTKGRQYPVKPTTTLPAGDYSVAAISTQNDEVLLQKRVSIRPNETLNTVFTLPALAYQVPLDVVLSFKVNTLYRERVEVTLKPSQGEAISFKERMGRRGLEIETRLLNGAYHAEITGRGIKYDLGTIDIAESKSNKFEFVLK</sequence>
<dbReference type="RefSeq" id="WP_163086087.1">
    <property type="nucleotide sequence ID" value="NZ_JAAAWN010000015.1"/>
</dbReference>
<feature type="domain" description="PEGA" evidence="1">
    <location>
        <begin position="158"/>
        <end position="216"/>
    </location>
</feature>
<dbReference type="PROSITE" id="PS51257">
    <property type="entry name" value="PROKAR_LIPOPROTEIN"/>
    <property type="match status" value="1"/>
</dbReference>
<gene>
    <name evidence="2" type="ORF">GTH32_12120</name>
</gene>
<accession>A0A7X5RLC7</accession>